<organism evidence="1 2">
    <name type="scientific">Enterococcus faecalis</name>
    <name type="common">Streptococcus faecalis</name>
    <dbReference type="NCBI Taxonomy" id="1351"/>
    <lineage>
        <taxon>Bacteria</taxon>
        <taxon>Bacillati</taxon>
        <taxon>Bacillota</taxon>
        <taxon>Bacilli</taxon>
        <taxon>Lactobacillales</taxon>
        <taxon>Enterococcaceae</taxon>
        <taxon>Enterococcus</taxon>
    </lineage>
</organism>
<dbReference type="NCBIfam" id="TIGR01598">
    <property type="entry name" value="holin_phiLC3"/>
    <property type="match status" value="1"/>
</dbReference>
<dbReference type="RefSeq" id="WP_010715403.1">
    <property type="nucleotide sequence ID" value="NZ_CABGRP010000001.1"/>
</dbReference>
<reference evidence="1 2" key="1">
    <citation type="submission" date="2020-08" db="EMBL/GenBank/DDBJ databases">
        <title>Enterococcus faecalis SF28073 genome assembly.</title>
        <authorList>
            <person name="Duerkop B.A."/>
            <person name="Johnson C.N."/>
        </authorList>
    </citation>
    <scope>NUCLEOTIDE SEQUENCE [LARGE SCALE GENOMIC DNA]</scope>
    <source>
        <strain evidence="1 2">SF28073</strain>
    </source>
</reference>
<accession>A0A7H0FM54</accession>
<dbReference type="Pfam" id="PF04531">
    <property type="entry name" value="Phage_holin_1"/>
    <property type="match status" value="1"/>
</dbReference>
<evidence type="ECO:0000313" key="2">
    <source>
        <dbReference type="Proteomes" id="UP000516122"/>
    </source>
</evidence>
<gene>
    <name evidence="1" type="ORF">H9Q64_11670</name>
</gene>
<protein>
    <submittedName>
        <fullName evidence="1">Phage holin</fullName>
    </submittedName>
</protein>
<dbReference type="Proteomes" id="UP000516122">
    <property type="component" value="Chromosome"/>
</dbReference>
<evidence type="ECO:0000313" key="1">
    <source>
        <dbReference type="EMBL" id="QNP37120.1"/>
    </source>
</evidence>
<sequence length="86" mass="9956">MNKINWKVRFQSKVFVISLLGLIFLLVQQILSIFGIRWDYTILNEQLTQIINTVFLLLALIGVVKDPTTEGLLDSDQAMSYRKLKK</sequence>
<name>A0A7H0FM54_ENTFL</name>
<dbReference type="InterPro" id="IPR006485">
    <property type="entry name" value="Phage-like_holin"/>
</dbReference>
<proteinExistence type="predicted"/>
<dbReference type="EMBL" id="CP060804">
    <property type="protein sequence ID" value="QNP37120.1"/>
    <property type="molecule type" value="Genomic_DNA"/>
</dbReference>
<dbReference type="AlphaFoldDB" id="A0A7H0FM54"/>